<organism evidence="4">
    <name type="scientific">Deinococcus sonorensis KR-87</name>
    <dbReference type="NCBI Taxonomy" id="694439"/>
    <lineage>
        <taxon>Bacteria</taxon>
        <taxon>Thermotogati</taxon>
        <taxon>Deinococcota</taxon>
        <taxon>Deinococci</taxon>
        <taxon>Deinococcales</taxon>
        <taxon>Deinococcaceae</taxon>
        <taxon>Deinococcus</taxon>
    </lineage>
</organism>
<dbReference type="EMBL" id="CP158297">
    <property type="protein sequence ID" value="XBV83602.1"/>
    <property type="molecule type" value="Genomic_DNA"/>
</dbReference>
<dbReference type="PROSITE" id="PS51186">
    <property type="entry name" value="GNAT"/>
    <property type="match status" value="2"/>
</dbReference>
<evidence type="ECO:0000256" key="1">
    <source>
        <dbReference type="ARBA" id="ARBA00022679"/>
    </source>
</evidence>
<dbReference type="CDD" id="cd04301">
    <property type="entry name" value="NAT_SF"/>
    <property type="match status" value="2"/>
</dbReference>
<dbReference type="EC" id="2.3.1.-" evidence="4"/>
<dbReference type="InterPro" id="IPR016181">
    <property type="entry name" value="Acyl_CoA_acyltransferase"/>
</dbReference>
<evidence type="ECO:0000259" key="3">
    <source>
        <dbReference type="PROSITE" id="PS51186"/>
    </source>
</evidence>
<feature type="domain" description="N-acetyltransferase" evidence="3">
    <location>
        <begin position="8"/>
        <end position="155"/>
    </location>
</feature>
<keyword evidence="2 4" id="KW-0012">Acyltransferase</keyword>
<name>A0AAU7U673_9DEIO</name>
<dbReference type="KEGG" id="dsc:ABOD76_02645"/>
<gene>
    <name evidence="4" type="ORF">ABOD76_02645</name>
</gene>
<dbReference type="RefSeq" id="WP_350241194.1">
    <property type="nucleotide sequence ID" value="NZ_CP158297.1"/>
</dbReference>
<feature type="domain" description="N-acetyltransferase" evidence="3">
    <location>
        <begin position="173"/>
        <end position="318"/>
    </location>
</feature>
<reference evidence="4" key="1">
    <citation type="submission" date="2024-06" db="EMBL/GenBank/DDBJ databases">
        <title>Draft Genome Sequence of Deinococcus sonorensis Type Strain KR-87, a Biofilm Producing Representative of the Genus Deinococcus.</title>
        <authorList>
            <person name="Boren L.S."/>
            <person name="Grosso R.A."/>
            <person name="Hugenberg-Cox A.N."/>
            <person name="Hill J.T.E."/>
            <person name="Albert C.M."/>
            <person name="Tuohy J.M."/>
        </authorList>
    </citation>
    <scope>NUCLEOTIDE SEQUENCE</scope>
    <source>
        <strain evidence="4">KR-87</strain>
        <plasmid evidence="4">pDson01</plasmid>
    </source>
</reference>
<geneLocation type="plasmid" evidence="4">
    <name>pDson01</name>
</geneLocation>
<keyword evidence="1 4" id="KW-0808">Transferase</keyword>
<proteinExistence type="predicted"/>
<dbReference type="GO" id="GO:0016747">
    <property type="term" value="F:acyltransferase activity, transferring groups other than amino-acyl groups"/>
    <property type="evidence" value="ECO:0007669"/>
    <property type="project" value="InterPro"/>
</dbReference>
<accession>A0AAU7U673</accession>
<dbReference type="InterPro" id="IPR050832">
    <property type="entry name" value="Bact_Acetyltransf"/>
</dbReference>
<keyword evidence="4" id="KW-0614">Plasmid</keyword>
<evidence type="ECO:0000256" key="2">
    <source>
        <dbReference type="ARBA" id="ARBA00023315"/>
    </source>
</evidence>
<dbReference type="PANTHER" id="PTHR43877:SF1">
    <property type="entry name" value="ACETYLTRANSFERASE"/>
    <property type="match status" value="1"/>
</dbReference>
<dbReference type="InterPro" id="IPR000182">
    <property type="entry name" value="GNAT_dom"/>
</dbReference>
<dbReference type="Gene3D" id="3.40.630.30">
    <property type="match status" value="1"/>
</dbReference>
<protein>
    <submittedName>
        <fullName evidence="4">GNAT family N-acetyltransferase</fullName>
        <ecNumber evidence="4">2.3.1.-</ecNumber>
    </submittedName>
</protein>
<sequence length="318" mass="36005">MTTSPPPFTIRAPTPDDRPAIVDIINTNVPTPYTPDTFAERMHDLRHTSGFFQDWVLEEASGRVRGISALYGPPLTTTALDLLLVVAPDARRRGYGSALLHHALDRARAQGAGRLEVSVRDLNPDSRAWADRRGFSLRFHRFESSLDLPAFDDAAHADLEGRRTRAGITWQDMDTLGRDEANWARLYTFFADRMWESPDYQDEPRWTVEQIRHVLRQDPNLRPAWIVLATRGEDWLGLCVLARHPRGALNFFTGVAPEARGMGVARALKVEVIRRARAAGFTEMFTQNLSTNAPMLSVNRRLGFKPRPGLWILRRTLS</sequence>
<evidence type="ECO:0000313" key="4">
    <source>
        <dbReference type="EMBL" id="XBV83602.1"/>
    </source>
</evidence>
<dbReference type="AlphaFoldDB" id="A0AAU7U673"/>
<dbReference type="Pfam" id="PF00583">
    <property type="entry name" value="Acetyltransf_1"/>
    <property type="match status" value="2"/>
</dbReference>
<dbReference type="PANTHER" id="PTHR43877">
    <property type="entry name" value="AMINOALKYLPHOSPHONATE N-ACETYLTRANSFERASE-RELATED-RELATED"/>
    <property type="match status" value="1"/>
</dbReference>
<dbReference type="SUPFAM" id="SSF55729">
    <property type="entry name" value="Acyl-CoA N-acyltransferases (Nat)"/>
    <property type="match status" value="2"/>
</dbReference>